<dbReference type="Gramene" id="CDF33264">
    <property type="protein sequence ID" value="CDF33264"/>
    <property type="gene ID" value="CHC_T00002047001"/>
</dbReference>
<evidence type="ECO:0000313" key="1">
    <source>
        <dbReference type="EMBL" id="CDF33264.1"/>
    </source>
</evidence>
<organism evidence="1 2">
    <name type="scientific">Chondrus crispus</name>
    <name type="common">Carrageen Irish moss</name>
    <name type="synonym">Polymorpha crispa</name>
    <dbReference type="NCBI Taxonomy" id="2769"/>
    <lineage>
        <taxon>Eukaryota</taxon>
        <taxon>Rhodophyta</taxon>
        <taxon>Florideophyceae</taxon>
        <taxon>Rhodymeniophycidae</taxon>
        <taxon>Gigartinales</taxon>
        <taxon>Gigartinaceae</taxon>
        <taxon>Chondrus</taxon>
    </lineage>
</organism>
<protein>
    <submittedName>
        <fullName evidence="1">Uncharacterized protein</fullName>
    </submittedName>
</protein>
<dbReference type="AlphaFoldDB" id="R7Q5G5"/>
<dbReference type="RefSeq" id="XP_005713067.1">
    <property type="nucleotide sequence ID" value="XM_005713010.1"/>
</dbReference>
<accession>R7Q5G5</accession>
<evidence type="ECO:0000313" key="2">
    <source>
        <dbReference type="Proteomes" id="UP000012073"/>
    </source>
</evidence>
<dbReference type="EMBL" id="HG001638">
    <property type="protein sequence ID" value="CDF33264.1"/>
    <property type="molecule type" value="Genomic_DNA"/>
</dbReference>
<keyword evidence="2" id="KW-1185">Reference proteome</keyword>
<reference evidence="2" key="1">
    <citation type="journal article" date="2013" name="Proc. Natl. Acad. Sci. U.S.A.">
        <title>Genome structure and metabolic features in the red seaweed Chondrus crispus shed light on evolution of the Archaeplastida.</title>
        <authorList>
            <person name="Collen J."/>
            <person name="Porcel B."/>
            <person name="Carre W."/>
            <person name="Ball S.G."/>
            <person name="Chaparro C."/>
            <person name="Tonon T."/>
            <person name="Barbeyron T."/>
            <person name="Michel G."/>
            <person name="Noel B."/>
            <person name="Valentin K."/>
            <person name="Elias M."/>
            <person name="Artiguenave F."/>
            <person name="Arun A."/>
            <person name="Aury J.M."/>
            <person name="Barbosa-Neto J.F."/>
            <person name="Bothwell J.H."/>
            <person name="Bouget F.Y."/>
            <person name="Brillet L."/>
            <person name="Cabello-Hurtado F."/>
            <person name="Capella-Gutierrez S."/>
            <person name="Charrier B."/>
            <person name="Cladiere L."/>
            <person name="Cock J.M."/>
            <person name="Coelho S.M."/>
            <person name="Colleoni C."/>
            <person name="Czjzek M."/>
            <person name="Da Silva C."/>
            <person name="Delage L."/>
            <person name="Denoeud F."/>
            <person name="Deschamps P."/>
            <person name="Dittami S.M."/>
            <person name="Gabaldon T."/>
            <person name="Gachon C.M."/>
            <person name="Groisillier A."/>
            <person name="Herve C."/>
            <person name="Jabbari K."/>
            <person name="Katinka M."/>
            <person name="Kloareg B."/>
            <person name="Kowalczyk N."/>
            <person name="Labadie K."/>
            <person name="Leblanc C."/>
            <person name="Lopez P.J."/>
            <person name="McLachlan D.H."/>
            <person name="Meslet-Cladiere L."/>
            <person name="Moustafa A."/>
            <person name="Nehr Z."/>
            <person name="Nyvall Collen P."/>
            <person name="Panaud O."/>
            <person name="Partensky F."/>
            <person name="Poulain J."/>
            <person name="Rensing S.A."/>
            <person name="Rousvoal S."/>
            <person name="Samson G."/>
            <person name="Symeonidi A."/>
            <person name="Weissenbach J."/>
            <person name="Zambounis A."/>
            <person name="Wincker P."/>
            <person name="Boyen C."/>
        </authorList>
    </citation>
    <scope>NUCLEOTIDE SEQUENCE [LARGE SCALE GENOMIC DNA]</scope>
    <source>
        <strain evidence="2">cv. Stackhouse</strain>
    </source>
</reference>
<name>R7Q5G5_CHOCR</name>
<sequence length="71" mass="7696">MHACVALNCLPGAGNPRESISNASRAKPVQVTTKAISSSELAVVQSKIPVVDEVEINRVRQRTIKSHSCRR</sequence>
<dbReference type="GeneID" id="17320776"/>
<proteinExistence type="predicted"/>
<dbReference type="Proteomes" id="UP000012073">
    <property type="component" value="Unassembled WGS sequence"/>
</dbReference>
<dbReference type="KEGG" id="ccp:CHC_T00002047001"/>
<gene>
    <name evidence="1" type="ORF">CHC_T00002047001</name>
</gene>